<dbReference type="Proteomes" id="UP000664534">
    <property type="component" value="Unassembled WGS sequence"/>
</dbReference>
<feature type="compositionally biased region" description="Polar residues" evidence="10">
    <location>
        <begin position="1016"/>
        <end position="1032"/>
    </location>
</feature>
<dbReference type="Gene3D" id="1.50.10.20">
    <property type="match status" value="1"/>
</dbReference>
<comment type="catalytic activity">
    <reaction evidence="1">
        <text>Random hydrolysis of (1-&gt;6)-alpha-D-mannosidic linkages in unbranched (1-&gt;6)-mannans.</text>
        <dbReference type="EC" id="3.2.1.101"/>
    </reaction>
</comment>
<keyword evidence="8" id="KW-0325">Glycoprotein</keyword>
<dbReference type="GO" id="GO:0009272">
    <property type="term" value="P:fungal-type cell wall biogenesis"/>
    <property type="evidence" value="ECO:0007669"/>
    <property type="project" value="TreeGrafter"/>
</dbReference>
<evidence type="ECO:0000259" key="12">
    <source>
        <dbReference type="PROSITE" id="PS50235"/>
    </source>
</evidence>
<dbReference type="InterPro" id="IPR028889">
    <property type="entry name" value="USP"/>
</dbReference>
<dbReference type="PROSITE" id="PS50235">
    <property type="entry name" value="USP_3"/>
    <property type="match status" value="1"/>
</dbReference>
<dbReference type="SUPFAM" id="SSF54001">
    <property type="entry name" value="Cysteine proteinases"/>
    <property type="match status" value="1"/>
</dbReference>
<feature type="compositionally biased region" description="Polar residues" evidence="10">
    <location>
        <begin position="1910"/>
        <end position="1924"/>
    </location>
</feature>
<feature type="domain" description="USP" evidence="12">
    <location>
        <begin position="1052"/>
        <end position="1894"/>
    </location>
</feature>
<dbReference type="InterPro" id="IPR038765">
    <property type="entry name" value="Papain-like_cys_pep_sf"/>
</dbReference>
<feature type="compositionally biased region" description="Polar residues" evidence="10">
    <location>
        <begin position="2053"/>
        <end position="2066"/>
    </location>
</feature>
<keyword evidence="6" id="KW-0378">Hydrolase</keyword>
<evidence type="ECO:0000256" key="2">
    <source>
        <dbReference type="ARBA" id="ARBA00004308"/>
    </source>
</evidence>
<feature type="compositionally biased region" description="Basic residues" evidence="10">
    <location>
        <begin position="631"/>
        <end position="642"/>
    </location>
</feature>
<dbReference type="GO" id="GO:0016052">
    <property type="term" value="P:carbohydrate catabolic process"/>
    <property type="evidence" value="ECO:0007669"/>
    <property type="project" value="InterPro"/>
</dbReference>
<protein>
    <recommendedName>
        <fullName evidence="4">mannan endo-1,6-alpha-mannosidase</fullName>
        <ecNumber evidence="4">3.2.1.101</ecNumber>
    </recommendedName>
</protein>
<organism evidence="14 15">
    <name type="scientific">Imshaugia aleurites</name>
    <dbReference type="NCBI Taxonomy" id="172621"/>
    <lineage>
        <taxon>Eukaryota</taxon>
        <taxon>Fungi</taxon>
        <taxon>Dikarya</taxon>
        <taxon>Ascomycota</taxon>
        <taxon>Pezizomycotina</taxon>
        <taxon>Lecanoromycetes</taxon>
        <taxon>OSLEUM clade</taxon>
        <taxon>Lecanoromycetidae</taxon>
        <taxon>Lecanorales</taxon>
        <taxon>Lecanorineae</taxon>
        <taxon>Parmeliaceae</taxon>
        <taxon>Imshaugia</taxon>
    </lineage>
</organism>
<feature type="compositionally biased region" description="Low complexity" evidence="10">
    <location>
        <begin position="1588"/>
        <end position="1600"/>
    </location>
</feature>
<feature type="domain" description="DUSP" evidence="13">
    <location>
        <begin position="685"/>
        <end position="810"/>
    </location>
</feature>
<keyword evidence="15" id="KW-1185">Reference proteome</keyword>
<gene>
    <name evidence="14" type="primary">UBP12</name>
    <name evidence="14" type="ORF">IMSHALPRED_008972</name>
</gene>
<evidence type="ECO:0000256" key="4">
    <source>
        <dbReference type="ARBA" id="ARBA00012350"/>
    </source>
</evidence>
<comment type="caution">
    <text evidence="14">The sequence shown here is derived from an EMBL/GenBank/DDBJ whole genome shotgun (WGS) entry which is preliminary data.</text>
</comment>
<dbReference type="Pfam" id="PF06337">
    <property type="entry name" value="DUSP"/>
    <property type="match status" value="1"/>
</dbReference>
<evidence type="ECO:0000256" key="1">
    <source>
        <dbReference type="ARBA" id="ARBA00001452"/>
    </source>
</evidence>
<feature type="chain" id="PRO_5034285722" description="mannan endo-1,6-alpha-mannosidase" evidence="11">
    <location>
        <begin position="26"/>
        <end position="2123"/>
    </location>
</feature>
<keyword evidence="7" id="KW-0472">Membrane</keyword>
<dbReference type="GO" id="GO:0016579">
    <property type="term" value="P:protein deubiquitination"/>
    <property type="evidence" value="ECO:0007669"/>
    <property type="project" value="InterPro"/>
</dbReference>
<dbReference type="SUPFAM" id="SSF48208">
    <property type="entry name" value="Six-hairpin glycosidases"/>
    <property type="match status" value="1"/>
</dbReference>
<feature type="region of interest" description="Disordered" evidence="10">
    <location>
        <begin position="1016"/>
        <end position="1044"/>
    </location>
</feature>
<feature type="region of interest" description="Disordered" evidence="10">
    <location>
        <begin position="2038"/>
        <end position="2123"/>
    </location>
</feature>
<dbReference type="Pfam" id="PF03663">
    <property type="entry name" value="Glyco_hydro_76"/>
    <property type="match status" value="1"/>
</dbReference>
<feature type="compositionally biased region" description="Polar residues" evidence="10">
    <location>
        <begin position="484"/>
        <end position="499"/>
    </location>
</feature>
<evidence type="ECO:0000259" key="13">
    <source>
        <dbReference type="PROSITE" id="PS51283"/>
    </source>
</evidence>
<name>A0A8H3FZ38_9LECA</name>
<dbReference type="Gene3D" id="3.30.2230.10">
    <property type="entry name" value="DUSP-like"/>
    <property type="match status" value="1"/>
</dbReference>
<dbReference type="InterPro" id="IPR008928">
    <property type="entry name" value="6-hairpin_glycosidase_sf"/>
</dbReference>
<dbReference type="EMBL" id="CAJPDT010000067">
    <property type="protein sequence ID" value="CAF9932745.1"/>
    <property type="molecule type" value="Genomic_DNA"/>
</dbReference>
<feature type="compositionally biased region" description="Polar residues" evidence="10">
    <location>
        <begin position="1457"/>
        <end position="1466"/>
    </location>
</feature>
<dbReference type="GO" id="GO:0012505">
    <property type="term" value="C:endomembrane system"/>
    <property type="evidence" value="ECO:0007669"/>
    <property type="project" value="UniProtKB-SubCell"/>
</dbReference>
<evidence type="ECO:0000256" key="11">
    <source>
        <dbReference type="SAM" id="SignalP"/>
    </source>
</evidence>
<dbReference type="InterPro" id="IPR018200">
    <property type="entry name" value="USP_CS"/>
</dbReference>
<feature type="region of interest" description="Disordered" evidence="10">
    <location>
        <begin position="1541"/>
        <end position="1656"/>
    </location>
</feature>
<dbReference type="PANTHER" id="PTHR12145">
    <property type="entry name" value="MANNAN ENDO-1,6-ALPHA-MANNOSIDASE DCW1"/>
    <property type="match status" value="1"/>
</dbReference>
<dbReference type="InterPro" id="IPR005198">
    <property type="entry name" value="Glyco_hydro_76"/>
</dbReference>
<feature type="compositionally biased region" description="Basic and acidic residues" evidence="10">
    <location>
        <begin position="1564"/>
        <end position="1574"/>
    </location>
</feature>
<dbReference type="PROSITE" id="PS00973">
    <property type="entry name" value="USP_2"/>
    <property type="match status" value="1"/>
</dbReference>
<dbReference type="Gene3D" id="3.90.70.10">
    <property type="entry name" value="Cysteine proteinases"/>
    <property type="match status" value="2"/>
</dbReference>
<comment type="similarity">
    <text evidence="3">Belongs to the glycosyl hydrolase 76 family.</text>
</comment>
<dbReference type="InterPro" id="IPR001394">
    <property type="entry name" value="Peptidase_C19_UCH"/>
</dbReference>
<evidence type="ECO:0000256" key="8">
    <source>
        <dbReference type="ARBA" id="ARBA00023180"/>
    </source>
</evidence>
<evidence type="ECO:0000256" key="7">
    <source>
        <dbReference type="ARBA" id="ARBA00023136"/>
    </source>
</evidence>
<dbReference type="PROSITE" id="PS00972">
    <property type="entry name" value="USP_1"/>
    <property type="match status" value="1"/>
</dbReference>
<dbReference type="InterPro" id="IPR006615">
    <property type="entry name" value="Pept_C19_DUSP"/>
</dbReference>
<feature type="compositionally biased region" description="Low complexity" evidence="10">
    <location>
        <begin position="657"/>
        <end position="682"/>
    </location>
</feature>
<evidence type="ECO:0000256" key="6">
    <source>
        <dbReference type="ARBA" id="ARBA00022801"/>
    </source>
</evidence>
<evidence type="ECO:0000256" key="10">
    <source>
        <dbReference type="SAM" id="MobiDB-lite"/>
    </source>
</evidence>
<evidence type="ECO:0000313" key="14">
    <source>
        <dbReference type="EMBL" id="CAF9932745.1"/>
    </source>
</evidence>
<dbReference type="InterPro" id="IPR014480">
    <property type="entry name" value="Mannan-1_6-alpha_mannosidase"/>
</dbReference>
<feature type="region of interest" description="Disordered" evidence="10">
    <location>
        <begin position="469"/>
        <end position="682"/>
    </location>
</feature>
<feature type="compositionally biased region" description="Low complexity" evidence="10">
    <location>
        <begin position="621"/>
        <end position="630"/>
    </location>
</feature>
<feature type="region of interest" description="Disordered" evidence="10">
    <location>
        <begin position="402"/>
        <end position="429"/>
    </location>
</feature>
<dbReference type="InterPro" id="IPR035927">
    <property type="entry name" value="DUSP-like_sf"/>
</dbReference>
<keyword evidence="5 11" id="KW-0732">Signal</keyword>
<reference evidence="14" key="1">
    <citation type="submission" date="2021-03" db="EMBL/GenBank/DDBJ databases">
        <authorList>
            <person name="Tagirdzhanova G."/>
        </authorList>
    </citation>
    <scope>NUCLEOTIDE SEQUENCE</scope>
</reference>
<evidence type="ECO:0000256" key="3">
    <source>
        <dbReference type="ARBA" id="ARBA00009699"/>
    </source>
</evidence>
<dbReference type="SUPFAM" id="SSF143791">
    <property type="entry name" value="DUSP-like"/>
    <property type="match status" value="1"/>
</dbReference>
<feature type="compositionally biased region" description="Acidic residues" evidence="10">
    <location>
        <begin position="1428"/>
        <end position="1445"/>
    </location>
</feature>
<feature type="region of interest" description="Disordered" evidence="10">
    <location>
        <begin position="1422"/>
        <end position="1498"/>
    </location>
</feature>
<comment type="subcellular location">
    <subcellularLocation>
        <location evidence="2">Endomembrane system</location>
    </subcellularLocation>
</comment>
<keyword evidence="9" id="KW-0326">Glycosidase</keyword>
<dbReference type="PANTHER" id="PTHR12145:SF36">
    <property type="entry name" value="MANNAN ENDO-1,6-ALPHA-MANNOSIDASE DCW1"/>
    <property type="match status" value="1"/>
</dbReference>
<sequence>MFLLWKPKVLGALGALMFGGQAVQGIELDLSDTNSIKQAASTVAYGMMTYYTGNETGQTVGLLPDPYYWWEAGAVFGQMIEYWYYTGDTTYNDVVTQGLLAQVGPDNDYMPPNQTKTEGNDDQVFWAFAVMSAVEFNFPAPPAGKPSWLSLAQAVFNEQASRWDTTACGGGLRWQIFTWNNGYDYKNSISNGGFFQLAARLARYTGNQTYADWADESYNWIIQTPLFTSDYLIYDGAEMANNCTVAIELQWTYNIGTYLMGAANMWNYTNGNSTWEARIQGMLKGMEIFFPQQYGDGQIMVEIACEPEVTCNYDQPSFKAYLARWMAATTQLAPFTYVTIQPLLHTSAQGAAGQCSGGNNGETCGRMWYKSTWDGKSGVGEQMSALSVIQANLISKVAAPVTQNSGGTSKSDPSAGSTSGGEPTDTLDSSLTREITAGDKAGAGIHTLIFRVFCVLETRWNKAFTFTTSPNKKRKLSPAGASEDISNTRGVSSPRNLITTDPAIRLTSSPSPPAYIPKHLVLEGARKGRSPTPELPTTAASSPSGAYAGLTLDSDGYASGTETAGPNKRRGSLASSGLRGGTSSPIRSSSPAKRSASAMASDDVNMESHDGGSISFGGTRGTANTANTARRNSKSQGTRHKRETSVDMLAQELDPQSATSSTSSTSGGDGTASSTSSMPTSADLPTIDEQIVQVQQLAQQSSMREGQKGYVVATKWLSRVLARGTDGAGSEKYGKEAREGAIGPVDNTGINLVTDRNASLFKDEAGEQFVPLAPGLNIGEDFEILPEAAWELMIKWYTLAKGSAVIRRYCHNTSTSETQENLQYELHPPVFTILKLPNRSEGLTAKTLKEKDATPVKILASRHELYQTFLRRAKLSSGIDIGTRVRIWRILGGLSGKSGAEPMTPAQSRSNSPAPGAILSVDPGTKLVVEASDFAGLQLGSQRELVDVNDETANAKYNGHLSLDVAGLRQNEVIVLEEMIGGPGGGEWVSDNLASKTKLHANVPISVTKSGNTTVRDSLKPTANTSRATSPAPNGIMTRGRTAKNGRVRGTVGLSNLGNTCYMNSALQCVRSVQELTYYFLEDKWTPDLNTNNPLGHNGVVARSYANLLKDMYAPNCLSSFAPRNFKNVIGKYGPSFSGYQQQDTQEFLLFLLDGLQEDLNRVQKKPYVEKPDSTDEMVHDPVALQQMANKCWDIYKARSDSVITDLFAGMYKSTVICPVCDKVSIIFDPFNNLTLQLPIENLFSKSIFFFPLHGRPISVAVDIDKNASFMALKEYVAGKFPGVEAKRLVVVEIYKNKFYKFFGDNTSISDEHIVDADQIAIYEIEAKPTNYPPPKKKSSGFKMYNFNRDDDDIPEGDSPLAEKMMVPVFHRRVKETSSKYPQKQVFGAPFFIIVTPEEAKNYDRILQKVLARVESMTTRDFLREDAGSEDGPDGEVDSATEDSDTVVMRPDEVDSSTDSGVQSKSLESEDGMIDISMRDGEETAPRKPKLPKSKPLAPMLRPGAFIAPGVRDLFEMRYIPSNGTEMIPAGLTTLSDESKNYSTIASRQPELSRAAPVRPQKSVMERISERQSRAESPPTSDEDADDVPPAAQAQAQAQDSGDESDGLPDVAELGKPNMGFGTFGRGTQRDSKGLITYSRKGNQSSSRVRHDEDTLPSESLPLVRLGESILLEWTQDGYNALFSGTNRQANEEMRGSRTWENVDTLPDPELEEKRRSRYSRRKNGVTLDDCLDEFGKPEILSENDAWYCPRCKEHRRASKQFELWKSPDILVIHLKRFSVQGRFRDKLDVSVDFPIKGLDLTTRVAMQEEGKSPIYDLFAVDNHYGGLGGGHYTAYAANFMEANQTWYEYNGELLAESYSVRRKLTVIDSSVSRRSDPQKVVTNAAYLLFYRRRSDHHLGGPNFGFLADSETQTPESQPTSRAPSQAGEGKRLDDSSRNGSSSALRGVGAAHQAGGGGSAVEGVMNGVMRTGVDDDLPAYSENDPNSNTFDPRALNMEPDLDEDEGISMAPGPSNYVSPTSDWSFDRLNYGENEQITAAPHTSDNDEDLFAGDNSSTKAAGSSFSNGDGDRMLDFQTDEGTTMGPFGTPTDDEVPLDVPLMQDQEEEPVAEVMITENDEFKMD</sequence>
<dbReference type="GO" id="GO:0008496">
    <property type="term" value="F:mannan endo-1,6-alpha-mannosidase activity"/>
    <property type="evidence" value="ECO:0007669"/>
    <property type="project" value="UniProtKB-EC"/>
</dbReference>
<evidence type="ECO:0000256" key="5">
    <source>
        <dbReference type="ARBA" id="ARBA00022729"/>
    </source>
</evidence>
<feature type="region of interest" description="Disordered" evidence="10">
    <location>
        <begin position="1902"/>
        <end position="2020"/>
    </location>
</feature>
<accession>A0A8H3FZ38</accession>
<evidence type="ECO:0000313" key="15">
    <source>
        <dbReference type="Proteomes" id="UP000664534"/>
    </source>
</evidence>
<dbReference type="GO" id="GO:0004843">
    <property type="term" value="F:cysteine-type deubiquitinase activity"/>
    <property type="evidence" value="ECO:0007669"/>
    <property type="project" value="InterPro"/>
</dbReference>
<feature type="signal peptide" evidence="11">
    <location>
        <begin position="1"/>
        <end position="25"/>
    </location>
</feature>
<feature type="compositionally biased region" description="Basic and acidic residues" evidence="10">
    <location>
        <begin position="1477"/>
        <end position="1486"/>
    </location>
</feature>
<dbReference type="FunFam" id="1.50.10.20:FF:000006">
    <property type="entry name" value="Mannan endo-1,6-alpha-mannosidase"/>
    <property type="match status" value="1"/>
</dbReference>
<dbReference type="OrthoDB" id="952271at2759"/>
<evidence type="ECO:0000256" key="9">
    <source>
        <dbReference type="ARBA" id="ARBA00023295"/>
    </source>
</evidence>
<proteinExistence type="inferred from homology"/>
<dbReference type="PROSITE" id="PS51283">
    <property type="entry name" value="DUSP"/>
    <property type="match status" value="1"/>
</dbReference>
<feature type="compositionally biased region" description="Low complexity" evidence="10">
    <location>
        <begin position="572"/>
        <end position="601"/>
    </location>
</feature>
<dbReference type="Pfam" id="PF00443">
    <property type="entry name" value="UCH"/>
    <property type="match status" value="1"/>
</dbReference>
<dbReference type="EC" id="3.2.1.101" evidence="4"/>